<evidence type="ECO:0000313" key="1">
    <source>
        <dbReference type="EMBL" id="KAK6935186.1"/>
    </source>
</evidence>
<proteinExistence type="predicted"/>
<dbReference type="EMBL" id="JBAMMX010000008">
    <property type="protein sequence ID" value="KAK6935186.1"/>
    <property type="molecule type" value="Genomic_DNA"/>
</dbReference>
<accession>A0AAN8VSU2</accession>
<sequence length="166" mass="18283">MMKIWSLIYCMSLARLLVRKDRTMLDPILSKDVLVMPCKGLLKACAMSLPDLWNSRCCLKSIEGFDHSVVNASLGACGDLPLPQAGPYLPYHIWQCGETNELSQELIVMEFDFSNPISPCSGNAKFEFTAPGVCHGFALWIDWVMDAENSVVISTGPGMSSHPRVG</sequence>
<dbReference type="Proteomes" id="UP001370490">
    <property type="component" value="Unassembled WGS sequence"/>
</dbReference>
<comment type="caution">
    <text evidence="1">The sequence shown here is derived from an EMBL/GenBank/DDBJ whole genome shotgun (WGS) entry which is preliminary data.</text>
</comment>
<organism evidence="1 2">
    <name type="scientific">Dillenia turbinata</name>
    <dbReference type="NCBI Taxonomy" id="194707"/>
    <lineage>
        <taxon>Eukaryota</taxon>
        <taxon>Viridiplantae</taxon>
        <taxon>Streptophyta</taxon>
        <taxon>Embryophyta</taxon>
        <taxon>Tracheophyta</taxon>
        <taxon>Spermatophyta</taxon>
        <taxon>Magnoliopsida</taxon>
        <taxon>eudicotyledons</taxon>
        <taxon>Gunneridae</taxon>
        <taxon>Pentapetalae</taxon>
        <taxon>Dilleniales</taxon>
        <taxon>Dilleniaceae</taxon>
        <taxon>Dillenia</taxon>
    </lineage>
</organism>
<dbReference type="InterPro" id="IPR029063">
    <property type="entry name" value="SAM-dependent_MTases_sf"/>
</dbReference>
<evidence type="ECO:0000313" key="2">
    <source>
        <dbReference type="Proteomes" id="UP001370490"/>
    </source>
</evidence>
<dbReference type="Gene3D" id="2.70.160.11">
    <property type="entry name" value="Hnrnp arginine n-methyltransferase1"/>
    <property type="match status" value="1"/>
</dbReference>
<reference evidence="1 2" key="1">
    <citation type="submission" date="2023-12" db="EMBL/GenBank/DDBJ databases">
        <title>A high-quality genome assembly for Dillenia turbinata (Dilleniales).</title>
        <authorList>
            <person name="Chanderbali A."/>
        </authorList>
    </citation>
    <scope>NUCLEOTIDE SEQUENCE [LARGE SCALE GENOMIC DNA]</scope>
    <source>
        <strain evidence="1">LSX21</strain>
        <tissue evidence="1">Leaf</tissue>
    </source>
</reference>
<dbReference type="AlphaFoldDB" id="A0AAN8VSU2"/>
<keyword evidence="2" id="KW-1185">Reference proteome</keyword>
<name>A0AAN8VSU2_9MAGN</name>
<gene>
    <name evidence="1" type="ORF">RJ641_035341</name>
</gene>
<dbReference type="SUPFAM" id="SSF53335">
    <property type="entry name" value="S-adenosyl-L-methionine-dependent methyltransferases"/>
    <property type="match status" value="1"/>
</dbReference>
<protein>
    <submittedName>
        <fullName evidence="1">Uncharacterized protein</fullName>
    </submittedName>
</protein>